<gene>
    <name evidence="1" type="ORF">F960_00584</name>
</gene>
<dbReference type="AlphaFoldDB" id="N8YF48"/>
<comment type="caution">
    <text evidence="1">The sequence shown here is derived from an EMBL/GenBank/DDBJ whole genome shotgun (WGS) entry which is preliminary data.</text>
</comment>
<dbReference type="EMBL" id="APPN01000046">
    <property type="protein sequence ID" value="ENV35286.1"/>
    <property type="molecule type" value="Genomic_DNA"/>
</dbReference>
<name>N8YF48_9GAMM</name>
<organism evidence="1 2">
    <name type="scientific">Acinetobacter gerneri DSM 14967 = CIP 107464 = MTCC 9824</name>
    <dbReference type="NCBI Taxonomy" id="1120926"/>
    <lineage>
        <taxon>Bacteria</taxon>
        <taxon>Pseudomonadati</taxon>
        <taxon>Pseudomonadota</taxon>
        <taxon>Gammaproteobacteria</taxon>
        <taxon>Moraxellales</taxon>
        <taxon>Moraxellaceae</taxon>
        <taxon>Acinetobacter</taxon>
    </lineage>
</organism>
<protein>
    <submittedName>
        <fullName evidence="1">Uncharacterized protein</fullName>
    </submittedName>
</protein>
<evidence type="ECO:0000313" key="2">
    <source>
        <dbReference type="Proteomes" id="UP000013117"/>
    </source>
</evidence>
<keyword evidence="2" id="KW-1185">Reference proteome</keyword>
<evidence type="ECO:0000313" key="1">
    <source>
        <dbReference type="EMBL" id="ENV35286.1"/>
    </source>
</evidence>
<dbReference type="Proteomes" id="UP000013117">
    <property type="component" value="Unassembled WGS sequence"/>
</dbReference>
<dbReference type="PATRIC" id="fig|1120926.3.peg.552"/>
<sequence>MNRKNLAKFRLCLIKELIFEKIGLKIQHKKNKKYSLKEKR</sequence>
<accession>N8YF48</accession>
<dbReference type="HOGENOM" id="CLU_3283318_0_0_6"/>
<proteinExistence type="predicted"/>
<reference evidence="1 2" key="1">
    <citation type="submission" date="2013-02" db="EMBL/GenBank/DDBJ databases">
        <title>The Genome Sequence of Acinetobacter gerneri CIP 107464.</title>
        <authorList>
            <consortium name="The Broad Institute Genome Sequencing Platform"/>
            <consortium name="The Broad Institute Genome Sequencing Center for Infectious Disease"/>
            <person name="Cerqueira G."/>
            <person name="Feldgarden M."/>
            <person name="Courvalin P."/>
            <person name="Perichon B."/>
            <person name="Grillot-Courvalin C."/>
            <person name="Clermont D."/>
            <person name="Rocha E."/>
            <person name="Yoon E.-J."/>
            <person name="Nemec A."/>
            <person name="Walker B."/>
            <person name="Young S.K."/>
            <person name="Zeng Q."/>
            <person name="Gargeya S."/>
            <person name="Fitzgerald M."/>
            <person name="Haas B."/>
            <person name="Abouelleil A."/>
            <person name="Alvarado L."/>
            <person name="Arachchi H.M."/>
            <person name="Berlin A.M."/>
            <person name="Chapman S.B."/>
            <person name="Dewar J."/>
            <person name="Goldberg J."/>
            <person name="Griggs A."/>
            <person name="Gujja S."/>
            <person name="Hansen M."/>
            <person name="Howarth C."/>
            <person name="Imamovic A."/>
            <person name="Larimer J."/>
            <person name="McCowan C."/>
            <person name="Murphy C."/>
            <person name="Neiman D."/>
            <person name="Pearson M."/>
            <person name="Priest M."/>
            <person name="Roberts A."/>
            <person name="Saif S."/>
            <person name="Shea T."/>
            <person name="Sisk P."/>
            <person name="Sykes S."/>
            <person name="Wortman J."/>
            <person name="Nusbaum C."/>
            <person name="Birren B."/>
        </authorList>
    </citation>
    <scope>NUCLEOTIDE SEQUENCE [LARGE SCALE GENOMIC DNA]</scope>
    <source>
        <strain evidence="1 2">CIP 107464</strain>
    </source>
</reference>